<name>A0A4Y2GSW4_ARAVE</name>
<sequence length="119" mass="14076">MPRIQFFRIYQIIFTTTLFYFIWTNDRFVFHPFKLRDFGGSFMDVPTTPFNPPIPSPPRLTPTHTEDFRFWERAYSPPQPDSLSRTITHILPHNAPSYMGDLSPASKDHISLSWPNRME</sequence>
<protein>
    <submittedName>
        <fullName evidence="2">Uncharacterized protein</fullName>
    </submittedName>
</protein>
<gene>
    <name evidence="2" type="ORF">AVEN_155955_1</name>
</gene>
<keyword evidence="1" id="KW-0812">Transmembrane</keyword>
<keyword evidence="1" id="KW-1133">Transmembrane helix</keyword>
<evidence type="ECO:0000313" key="2">
    <source>
        <dbReference type="EMBL" id="GBM56613.1"/>
    </source>
</evidence>
<dbReference type="Proteomes" id="UP000499080">
    <property type="component" value="Unassembled WGS sequence"/>
</dbReference>
<dbReference type="EMBL" id="BGPR01001554">
    <property type="protein sequence ID" value="GBM56613.1"/>
    <property type="molecule type" value="Genomic_DNA"/>
</dbReference>
<evidence type="ECO:0000256" key="1">
    <source>
        <dbReference type="SAM" id="Phobius"/>
    </source>
</evidence>
<proteinExistence type="predicted"/>
<evidence type="ECO:0000313" key="3">
    <source>
        <dbReference type="Proteomes" id="UP000499080"/>
    </source>
</evidence>
<keyword evidence="1" id="KW-0472">Membrane</keyword>
<keyword evidence="3" id="KW-1185">Reference proteome</keyword>
<reference evidence="2 3" key="1">
    <citation type="journal article" date="2019" name="Sci. Rep.">
        <title>Orb-weaving spider Araneus ventricosus genome elucidates the spidroin gene catalogue.</title>
        <authorList>
            <person name="Kono N."/>
            <person name="Nakamura H."/>
            <person name="Ohtoshi R."/>
            <person name="Moran D.A.P."/>
            <person name="Shinohara A."/>
            <person name="Yoshida Y."/>
            <person name="Fujiwara M."/>
            <person name="Mori M."/>
            <person name="Tomita M."/>
            <person name="Arakawa K."/>
        </authorList>
    </citation>
    <scope>NUCLEOTIDE SEQUENCE [LARGE SCALE GENOMIC DNA]</scope>
</reference>
<accession>A0A4Y2GSW4</accession>
<dbReference type="AlphaFoldDB" id="A0A4Y2GSW4"/>
<organism evidence="2 3">
    <name type="scientific">Araneus ventricosus</name>
    <name type="common">Orbweaver spider</name>
    <name type="synonym">Epeira ventricosa</name>
    <dbReference type="NCBI Taxonomy" id="182803"/>
    <lineage>
        <taxon>Eukaryota</taxon>
        <taxon>Metazoa</taxon>
        <taxon>Ecdysozoa</taxon>
        <taxon>Arthropoda</taxon>
        <taxon>Chelicerata</taxon>
        <taxon>Arachnida</taxon>
        <taxon>Araneae</taxon>
        <taxon>Araneomorphae</taxon>
        <taxon>Entelegynae</taxon>
        <taxon>Araneoidea</taxon>
        <taxon>Araneidae</taxon>
        <taxon>Araneus</taxon>
    </lineage>
</organism>
<feature type="transmembrane region" description="Helical" evidence="1">
    <location>
        <begin position="6"/>
        <end position="23"/>
    </location>
</feature>
<comment type="caution">
    <text evidence="2">The sequence shown here is derived from an EMBL/GenBank/DDBJ whole genome shotgun (WGS) entry which is preliminary data.</text>
</comment>